<reference evidence="2" key="1">
    <citation type="submission" date="2022-08" db="EMBL/GenBank/DDBJ databases">
        <authorList>
            <consortium name="DOE Joint Genome Institute"/>
            <person name="Min B."/>
            <person name="Riley R."/>
            <person name="Sierra-Patev S."/>
            <person name="Naranjo-Ortiz M."/>
            <person name="Looney B."/>
            <person name="Konkel Z."/>
            <person name="Slot J.C."/>
            <person name="Sakamoto Y."/>
            <person name="Steenwyk J.L."/>
            <person name="Rokas A."/>
            <person name="Carro J."/>
            <person name="Camarero S."/>
            <person name="Ferreira P."/>
            <person name="Molpeceres G."/>
            <person name="Ruiz-Duenas F.J."/>
            <person name="Serrano A."/>
            <person name="Henrissat B."/>
            <person name="Drula E."/>
            <person name="Hughes K.W."/>
            <person name="Mata J.L."/>
            <person name="Ishikawa N.K."/>
            <person name="Vargas-Isla R."/>
            <person name="Ushijima S."/>
            <person name="Smith C.A."/>
            <person name="Ahrendt S."/>
            <person name="Andreopoulos W."/>
            <person name="He G."/>
            <person name="Labutti K."/>
            <person name="Lipzen A."/>
            <person name="Ng V."/>
            <person name="Sandor L."/>
            <person name="Barry K."/>
            <person name="Martinez A.T."/>
            <person name="Xiao Y."/>
            <person name="Gibbons J.G."/>
            <person name="Terashima K."/>
            <person name="Hibbett D.S."/>
            <person name="Grigoriev I.V."/>
        </authorList>
    </citation>
    <scope>NUCLEOTIDE SEQUENCE</scope>
    <source>
        <strain evidence="2">Sp2 HRB7682 ss15</strain>
    </source>
</reference>
<gene>
    <name evidence="2" type="ORF">C8J55DRAFT_514515</name>
</gene>
<protein>
    <submittedName>
        <fullName evidence="2">Uncharacterized protein</fullName>
    </submittedName>
</protein>
<name>A0A9W9DMY8_9AGAR</name>
<dbReference type="Proteomes" id="UP001150238">
    <property type="component" value="Unassembled WGS sequence"/>
</dbReference>
<proteinExistence type="predicted"/>
<dbReference type="AlphaFoldDB" id="A0A9W9DMY8"/>
<accession>A0A9W9DMY8</accession>
<evidence type="ECO:0000313" key="3">
    <source>
        <dbReference type="Proteomes" id="UP001150238"/>
    </source>
</evidence>
<evidence type="ECO:0000256" key="1">
    <source>
        <dbReference type="SAM" id="MobiDB-lite"/>
    </source>
</evidence>
<organism evidence="2 3">
    <name type="scientific">Lentinula lateritia</name>
    <dbReference type="NCBI Taxonomy" id="40482"/>
    <lineage>
        <taxon>Eukaryota</taxon>
        <taxon>Fungi</taxon>
        <taxon>Dikarya</taxon>
        <taxon>Basidiomycota</taxon>
        <taxon>Agaricomycotina</taxon>
        <taxon>Agaricomycetes</taxon>
        <taxon>Agaricomycetidae</taxon>
        <taxon>Agaricales</taxon>
        <taxon>Marasmiineae</taxon>
        <taxon>Omphalotaceae</taxon>
        <taxon>Lentinula</taxon>
    </lineage>
</organism>
<evidence type="ECO:0000313" key="2">
    <source>
        <dbReference type="EMBL" id="KAJ4478619.1"/>
    </source>
</evidence>
<feature type="region of interest" description="Disordered" evidence="1">
    <location>
        <begin position="1"/>
        <end position="20"/>
    </location>
</feature>
<dbReference type="EMBL" id="JANVFS010000017">
    <property type="protein sequence ID" value="KAJ4478619.1"/>
    <property type="molecule type" value="Genomic_DNA"/>
</dbReference>
<sequence>MQFYNDLERASQQIRQSSAATDRALGEIKQTASQILIDMERARLVRQEQSREIHQNMAAMQETLDVMLHTESGRRG</sequence>
<reference evidence="2" key="2">
    <citation type="journal article" date="2023" name="Proc. Natl. Acad. Sci. U.S.A.">
        <title>A global phylogenomic analysis of the shiitake genus Lentinula.</title>
        <authorList>
            <person name="Sierra-Patev S."/>
            <person name="Min B."/>
            <person name="Naranjo-Ortiz M."/>
            <person name="Looney B."/>
            <person name="Konkel Z."/>
            <person name="Slot J.C."/>
            <person name="Sakamoto Y."/>
            <person name="Steenwyk J.L."/>
            <person name="Rokas A."/>
            <person name="Carro J."/>
            <person name="Camarero S."/>
            <person name="Ferreira P."/>
            <person name="Molpeceres G."/>
            <person name="Ruiz-Duenas F.J."/>
            <person name="Serrano A."/>
            <person name="Henrissat B."/>
            <person name="Drula E."/>
            <person name="Hughes K.W."/>
            <person name="Mata J.L."/>
            <person name="Ishikawa N.K."/>
            <person name="Vargas-Isla R."/>
            <person name="Ushijima S."/>
            <person name="Smith C.A."/>
            <person name="Donoghue J."/>
            <person name="Ahrendt S."/>
            <person name="Andreopoulos W."/>
            <person name="He G."/>
            <person name="LaButti K."/>
            <person name="Lipzen A."/>
            <person name="Ng V."/>
            <person name="Riley R."/>
            <person name="Sandor L."/>
            <person name="Barry K."/>
            <person name="Martinez A.T."/>
            <person name="Xiao Y."/>
            <person name="Gibbons J.G."/>
            <person name="Terashima K."/>
            <person name="Grigoriev I.V."/>
            <person name="Hibbett D."/>
        </authorList>
    </citation>
    <scope>NUCLEOTIDE SEQUENCE</scope>
    <source>
        <strain evidence="2">Sp2 HRB7682 ss15</strain>
    </source>
</reference>
<feature type="compositionally biased region" description="Polar residues" evidence="1">
    <location>
        <begin position="10"/>
        <end position="20"/>
    </location>
</feature>
<comment type="caution">
    <text evidence="2">The sequence shown here is derived from an EMBL/GenBank/DDBJ whole genome shotgun (WGS) entry which is preliminary data.</text>
</comment>